<keyword evidence="4" id="KW-1185">Reference proteome</keyword>
<evidence type="ECO:0000256" key="2">
    <source>
        <dbReference type="ARBA" id="ARBA00023186"/>
    </source>
</evidence>
<organism evidence="3 4">
    <name type="scientific">Cephalotrichum gorgonifer</name>
    <dbReference type="NCBI Taxonomy" id="2041049"/>
    <lineage>
        <taxon>Eukaryota</taxon>
        <taxon>Fungi</taxon>
        <taxon>Dikarya</taxon>
        <taxon>Ascomycota</taxon>
        <taxon>Pezizomycotina</taxon>
        <taxon>Sordariomycetes</taxon>
        <taxon>Hypocreomycetidae</taxon>
        <taxon>Microascales</taxon>
        <taxon>Microascaceae</taxon>
        <taxon>Cephalotrichum</taxon>
    </lineage>
</organism>
<dbReference type="EMBL" id="ONZQ02000002">
    <property type="protein sequence ID" value="SPN98903.1"/>
    <property type="molecule type" value="Genomic_DNA"/>
</dbReference>
<dbReference type="AlphaFoldDB" id="A0AAE8MRP9"/>
<reference evidence="3" key="1">
    <citation type="submission" date="2018-03" db="EMBL/GenBank/DDBJ databases">
        <authorList>
            <person name="Guldener U."/>
        </authorList>
    </citation>
    <scope>NUCLEOTIDE SEQUENCE</scope>
</reference>
<dbReference type="PANTHER" id="PTHR33643:SF1">
    <property type="entry name" value="UREASE ACCESSORY PROTEIN D"/>
    <property type="match status" value="1"/>
</dbReference>
<evidence type="ECO:0000313" key="4">
    <source>
        <dbReference type="Proteomes" id="UP001187682"/>
    </source>
</evidence>
<sequence length="329" mass="35752">MNSPFPQSSSRPGKGRVVAELLPNGGTGLSTSTYQYPLKLISPKSAPHHRSAILWLLSYGGGLVAGDQVNLTIDVLAGARLCIVTQGHTKVFKSPSRDIVTRQNITIKVDDGAAICLLPDPVQPFKDSVYEQVQVFKVAETASVCMLDWVTQGRTALGEDWSFVSWKGRNEIWQVGNGDGAKDRLMIRDTVKLSGQDPLLLGTPLSDTMHKHGVFGTIILRGDRLAALGEFFLGEFAVLPRLGARDFKTSGTSDSEEGVPSGLEAWRAQRMLMEREEKVLWCAASIRGCTIVKFGAASVEGGRRWIGSMLVKEGSVSKIFGDEALFCVR</sequence>
<protein>
    <submittedName>
        <fullName evidence="3">Related to urease accessory protein UreD</fullName>
    </submittedName>
</protein>
<dbReference type="GO" id="GO:0016151">
    <property type="term" value="F:nickel cation binding"/>
    <property type="evidence" value="ECO:0007669"/>
    <property type="project" value="InterPro"/>
</dbReference>
<keyword evidence="2" id="KW-0143">Chaperone</keyword>
<gene>
    <name evidence="3" type="ORF">DNG_01942</name>
</gene>
<accession>A0AAE8MRP9</accession>
<comment type="caution">
    <text evidence="3">The sequence shown here is derived from an EMBL/GenBank/DDBJ whole genome shotgun (WGS) entry which is preliminary data.</text>
</comment>
<name>A0AAE8MRP9_9PEZI</name>
<dbReference type="HAMAP" id="MF_01384">
    <property type="entry name" value="UreD"/>
    <property type="match status" value="1"/>
</dbReference>
<proteinExistence type="inferred from homology"/>
<dbReference type="Proteomes" id="UP001187682">
    <property type="component" value="Unassembled WGS sequence"/>
</dbReference>
<dbReference type="PANTHER" id="PTHR33643">
    <property type="entry name" value="UREASE ACCESSORY PROTEIN D"/>
    <property type="match status" value="1"/>
</dbReference>
<dbReference type="Pfam" id="PF01774">
    <property type="entry name" value="UreD"/>
    <property type="match status" value="1"/>
</dbReference>
<evidence type="ECO:0000256" key="1">
    <source>
        <dbReference type="ARBA" id="ARBA00007177"/>
    </source>
</evidence>
<evidence type="ECO:0000313" key="3">
    <source>
        <dbReference type="EMBL" id="SPN98903.1"/>
    </source>
</evidence>
<dbReference type="InterPro" id="IPR002669">
    <property type="entry name" value="UreD"/>
</dbReference>
<comment type="similarity">
    <text evidence="1">Belongs to the UreD family.</text>
</comment>